<accession>A0A3A1Y6B4</accession>
<feature type="transmembrane region" description="Helical" evidence="6">
    <location>
        <begin position="15"/>
        <end position="33"/>
    </location>
</feature>
<feature type="transmembrane region" description="Helical" evidence="6">
    <location>
        <begin position="190"/>
        <end position="212"/>
    </location>
</feature>
<dbReference type="PROSITE" id="PS50850">
    <property type="entry name" value="MFS"/>
    <property type="match status" value="1"/>
</dbReference>
<dbReference type="Pfam" id="PF07690">
    <property type="entry name" value="MFS_1"/>
    <property type="match status" value="1"/>
</dbReference>
<dbReference type="AlphaFoldDB" id="A0A3A1Y6B4"/>
<protein>
    <recommendedName>
        <fullName evidence="7">Major facilitator superfamily (MFS) profile domain-containing protein</fullName>
    </recommendedName>
</protein>
<comment type="caution">
    <text evidence="8">The sequence shown here is derived from an EMBL/GenBank/DDBJ whole genome shotgun (WGS) entry which is preliminary data.</text>
</comment>
<keyword evidence="9" id="KW-1185">Reference proteome</keyword>
<dbReference type="Proteomes" id="UP000265964">
    <property type="component" value="Unassembled WGS sequence"/>
</dbReference>
<feature type="non-terminal residue" evidence="8">
    <location>
        <position position="1"/>
    </location>
</feature>
<feature type="transmembrane region" description="Helical" evidence="6">
    <location>
        <begin position="72"/>
        <end position="97"/>
    </location>
</feature>
<evidence type="ECO:0000256" key="1">
    <source>
        <dbReference type="ARBA" id="ARBA00004141"/>
    </source>
</evidence>
<dbReference type="InterPro" id="IPR020846">
    <property type="entry name" value="MFS_dom"/>
</dbReference>
<evidence type="ECO:0000313" key="9">
    <source>
        <dbReference type="Proteomes" id="UP000265964"/>
    </source>
</evidence>
<dbReference type="OrthoDB" id="9814303at2"/>
<feature type="transmembrane region" description="Helical" evidence="6">
    <location>
        <begin position="310"/>
        <end position="329"/>
    </location>
</feature>
<evidence type="ECO:0000256" key="2">
    <source>
        <dbReference type="ARBA" id="ARBA00022448"/>
    </source>
</evidence>
<feature type="transmembrane region" description="Helical" evidence="6">
    <location>
        <begin position="219"/>
        <end position="239"/>
    </location>
</feature>
<evidence type="ECO:0000256" key="6">
    <source>
        <dbReference type="SAM" id="Phobius"/>
    </source>
</evidence>
<evidence type="ECO:0000256" key="4">
    <source>
        <dbReference type="ARBA" id="ARBA00022989"/>
    </source>
</evidence>
<feature type="transmembrane region" description="Helical" evidence="6">
    <location>
        <begin position="39"/>
        <end position="60"/>
    </location>
</feature>
<gene>
    <name evidence="8" type="ORF">CKF59_06705</name>
</gene>
<evidence type="ECO:0000256" key="5">
    <source>
        <dbReference type="ARBA" id="ARBA00023136"/>
    </source>
</evidence>
<evidence type="ECO:0000313" key="8">
    <source>
        <dbReference type="EMBL" id="RIY32836.1"/>
    </source>
</evidence>
<keyword evidence="2" id="KW-0813">Transport</keyword>
<keyword evidence="3 6" id="KW-0812">Transmembrane</keyword>
<keyword evidence="4 6" id="KW-1133">Transmembrane helix</keyword>
<feature type="transmembrane region" description="Helical" evidence="6">
    <location>
        <begin position="245"/>
        <end position="273"/>
    </location>
</feature>
<feature type="domain" description="Major facilitator superfamily (MFS) profile" evidence="7">
    <location>
        <begin position="1"/>
        <end position="331"/>
    </location>
</feature>
<sequence>IWGPISDMVGRKIPLYLGMLIFVIGTFGCAYSTSMTQLVTWRIIMALGACTAPMLARAMIRDQYSPTRVAEILLLLNIILAISPILGPLLGSAIAAYFSWHAIFIYLAIVGFMFLLISFTLPETLTPTNRVPTSWHNLAKVFTVYAQLLGNWQYMRYVLTITFLYIANYTFITGSPFVFITYFGASAVQFSLFFAAAVVGNVILSLIIRNYITKLDMHLVVKVCTLWATFWGIVLVIIAQTGFGGMYAIIMTNILHFAPTAVLSSLGTSLALAKVKNDQVGAATALLSALQYGSGIVSSTLLALIVTGTIMPYAVIILVFVSLSFLVVAKK</sequence>
<dbReference type="RefSeq" id="WP_119535173.1">
    <property type="nucleotide sequence ID" value="NZ_NRJF01000215.1"/>
</dbReference>
<dbReference type="GO" id="GO:1990961">
    <property type="term" value="P:xenobiotic detoxification by transmembrane export across the plasma membrane"/>
    <property type="evidence" value="ECO:0007669"/>
    <property type="project" value="TreeGrafter"/>
</dbReference>
<organism evidence="8 9">
    <name type="scientific">Psittacicella gerlachiana</name>
    <dbReference type="NCBI Taxonomy" id="2028574"/>
    <lineage>
        <taxon>Bacteria</taxon>
        <taxon>Pseudomonadati</taxon>
        <taxon>Pseudomonadota</taxon>
        <taxon>Gammaproteobacteria</taxon>
        <taxon>Pasteurellales</taxon>
        <taxon>Psittacicellaceae</taxon>
        <taxon>Psittacicella</taxon>
    </lineage>
</organism>
<dbReference type="Gene3D" id="1.20.1720.10">
    <property type="entry name" value="Multidrug resistance protein D"/>
    <property type="match status" value="1"/>
</dbReference>
<dbReference type="GO" id="GO:0005886">
    <property type="term" value="C:plasma membrane"/>
    <property type="evidence" value="ECO:0007669"/>
    <property type="project" value="TreeGrafter"/>
</dbReference>
<evidence type="ECO:0000259" key="7">
    <source>
        <dbReference type="PROSITE" id="PS50850"/>
    </source>
</evidence>
<dbReference type="PANTHER" id="PTHR23502:SF132">
    <property type="entry name" value="POLYAMINE TRANSPORTER 2-RELATED"/>
    <property type="match status" value="1"/>
</dbReference>
<dbReference type="PANTHER" id="PTHR23502">
    <property type="entry name" value="MAJOR FACILITATOR SUPERFAMILY"/>
    <property type="match status" value="1"/>
</dbReference>
<dbReference type="EMBL" id="NRJF01000215">
    <property type="protein sequence ID" value="RIY32836.1"/>
    <property type="molecule type" value="Genomic_DNA"/>
</dbReference>
<keyword evidence="5 6" id="KW-0472">Membrane</keyword>
<name>A0A3A1Y6B4_9GAMM</name>
<evidence type="ECO:0000256" key="3">
    <source>
        <dbReference type="ARBA" id="ARBA00022692"/>
    </source>
</evidence>
<proteinExistence type="predicted"/>
<feature type="transmembrane region" description="Helical" evidence="6">
    <location>
        <begin position="157"/>
        <end position="184"/>
    </location>
</feature>
<dbReference type="InterPro" id="IPR011701">
    <property type="entry name" value="MFS"/>
</dbReference>
<comment type="subcellular location">
    <subcellularLocation>
        <location evidence="1">Membrane</location>
        <topology evidence="1">Multi-pass membrane protein</topology>
    </subcellularLocation>
</comment>
<feature type="transmembrane region" description="Helical" evidence="6">
    <location>
        <begin position="280"/>
        <end position="304"/>
    </location>
</feature>
<dbReference type="InterPro" id="IPR036259">
    <property type="entry name" value="MFS_trans_sf"/>
</dbReference>
<reference evidence="8 9" key="1">
    <citation type="submission" date="2017-08" db="EMBL/GenBank/DDBJ databases">
        <title>Reclassification of Bisgaard taxon 37 and 44.</title>
        <authorList>
            <person name="Christensen H."/>
        </authorList>
    </citation>
    <scope>NUCLEOTIDE SEQUENCE [LARGE SCALE GENOMIC DNA]</scope>
    <source>
        <strain evidence="8 9">EEAB3T1</strain>
    </source>
</reference>
<dbReference type="GO" id="GO:0022857">
    <property type="term" value="F:transmembrane transporter activity"/>
    <property type="evidence" value="ECO:0007669"/>
    <property type="project" value="InterPro"/>
</dbReference>
<dbReference type="SUPFAM" id="SSF103473">
    <property type="entry name" value="MFS general substrate transporter"/>
    <property type="match status" value="1"/>
</dbReference>
<feature type="transmembrane region" description="Helical" evidence="6">
    <location>
        <begin position="103"/>
        <end position="121"/>
    </location>
</feature>